<keyword evidence="16" id="KW-1185">Reference proteome</keyword>
<dbReference type="InterPro" id="IPR020084">
    <property type="entry name" value="NUDIX_hydrolase_CS"/>
</dbReference>
<evidence type="ECO:0000256" key="1">
    <source>
        <dbReference type="ARBA" id="ARBA00001936"/>
    </source>
</evidence>
<dbReference type="AlphaFoldDB" id="A0AAE1GJL7"/>
<dbReference type="EC" id="3.6.1.62" evidence="8"/>
<gene>
    <name evidence="15" type="ORF">Pcinc_001986</name>
</gene>
<evidence type="ECO:0000256" key="7">
    <source>
        <dbReference type="ARBA" id="ARBA00023211"/>
    </source>
</evidence>
<evidence type="ECO:0000313" key="15">
    <source>
        <dbReference type="EMBL" id="KAK3894224.1"/>
    </source>
</evidence>
<evidence type="ECO:0000256" key="8">
    <source>
        <dbReference type="ARBA" id="ARBA00026102"/>
    </source>
</evidence>
<dbReference type="InterPro" id="IPR033716">
    <property type="entry name" value="Nudt17_dom"/>
</dbReference>
<dbReference type="PROSITE" id="PS00893">
    <property type="entry name" value="NUDIX_BOX"/>
    <property type="match status" value="1"/>
</dbReference>
<protein>
    <recommendedName>
        <fullName evidence="11">m7GpppN-mRNA hydrolase NUDT17</fullName>
        <ecNumber evidence="8">3.6.1.62</ecNumber>
    </recommendedName>
    <alternativeName>
        <fullName evidence="12">Nucleoside diphosphate-linked moiety X motif 17</fullName>
    </alternativeName>
</protein>
<dbReference type="InterPro" id="IPR050241">
    <property type="entry name" value="NAD-cap_RNA_hydrolase_NudC"/>
</dbReference>
<organism evidence="15 16">
    <name type="scientific">Petrolisthes cinctipes</name>
    <name type="common">Flat porcelain crab</name>
    <dbReference type="NCBI Taxonomy" id="88211"/>
    <lineage>
        <taxon>Eukaryota</taxon>
        <taxon>Metazoa</taxon>
        <taxon>Ecdysozoa</taxon>
        <taxon>Arthropoda</taxon>
        <taxon>Crustacea</taxon>
        <taxon>Multicrustacea</taxon>
        <taxon>Malacostraca</taxon>
        <taxon>Eumalacostraca</taxon>
        <taxon>Eucarida</taxon>
        <taxon>Decapoda</taxon>
        <taxon>Pleocyemata</taxon>
        <taxon>Anomura</taxon>
        <taxon>Galatheoidea</taxon>
        <taxon>Porcellanidae</taxon>
        <taxon>Petrolisthes</taxon>
    </lineage>
</organism>
<dbReference type="GO" id="GO:0019677">
    <property type="term" value="P:NAD+ catabolic process"/>
    <property type="evidence" value="ECO:0007669"/>
    <property type="project" value="TreeGrafter"/>
</dbReference>
<dbReference type="GO" id="GO:0005829">
    <property type="term" value="C:cytosol"/>
    <property type="evidence" value="ECO:0007669"/>
    <property type="project" value="TreeGrafter"/>
</dbReference>
<evidence type="ECO:0000256" key="2">
    <source>
        <dbReference type="ARBA" id="ARBA00001946"/>
    </source>
</evidence>
<dbReference type="GO" id="GO:0006742">
    <property type="term" value="P:NADP+ catabolic process"/>
    <property type="evidence" value="ECO:0007669"/>
    <property type="project" value="TreeGrafter"/>
</dbReference>
<evidence type="ECO:0000256" key="10">
    <source>
        <dbReference type="ARBA" id="ARBA00093415"/>
    </source>
</evidence>
<evidence type="ECO:0000256" key="11">
    <source>
        <dbReference type="ARBA" id="ARBA00093621"/>
    </source>
</evidence>
<dbReference type="GO" id="GO:0046872">
    <property type="term" value="F:metal ion binding"/>
    <property type="evidence" value="ECO:0007669"/>
    <property type="project" value="UniProtKB-KW"/>
</dbReference>
<evidence type="ECO:0000256" key="13">
    <source>
        <dbReference type="RuleBase" id="RU003476"/>
    </source>
</evidence>
<evidence type="ECO:0000313" key="16">
    <source>
        <dbReference type="Proteomes" id="UP001286313"/>
    </source>
</evidence>
<comment type="similarity">
    <text evidence="3 13">Belongs to the Nudix hydrolase family.</text>
</comment>
<proteinExistence type="inferred from homology"/>
<comment type="catalytic activity">
    <reaction evidence="9">
        <text>a 5'-end (N(7)-methyl 5'-triphosphoguanosine)-ribonucleoside in mRNA + H2O = N(7)-methyl-GDP + a 5'-end phospho-ribonucleoside in mRNA + 2 H(+)</text>
        <dbReference type="Rhea" id="RHEA:67484"/>
        <dbReference type="Rhea" id="RHEA-COMP:15692"/>
        <dbReference type="Rhea" id="RHEA-COMP:17167"/>
        <dbReference type="ChEBI" id="CHEBI:15377"/>
        <dbReference type="ChEBI" id="CHEBI:15378"/>
        <dbReference type="ChEBI" id="CHEBI:63714"/>
        <dbReference type="ChEBI" id="CHEBI:138282"/>
        <dbReference type="ChEBI" id="CHEBI:156461"/>
        <dbReference type="EC" id="3.6.1.62"/>
    </reaction>
</comment>
<dbReference type="GO" id="GO:0140933">
    <property type="term" value="F:5'-(N(7)-methylguanosine 5'-triphospho)-[mRNA] hydrolase activity"/>
    <property type="evidence" value="ECO:0007669"/>
    <property type="project" value="UniProtKB-EC"/>
</dbReference>
<evidence type="ECO:0000256" key="3">
    <source>
        <dbReference type="ARBA" id="ARBA00005582"/>
    </source>
</evidence>
<dbReference type="PANTHER" id="PTHR42904">
    <property type="entry name" value="NUDIX HYDROLASE, NUDC SUBFAMILY"/>
    <property type="match status" value="1"/>
</dbReference>
<dbReference type="GO" id="GO:0005777">
    <property type="term" value="C:peroxisome"/>
    <property type="evidence" value="ECO:0007669"/>
    <property type="project" value="TreeGrafter"/>
</dbReference>
<dbReference type="PRINTS" id="PR00502">
    <property type="entry name" value="NUDIXFAMILY"/>
</dbReference>
<comment type="caution">
    <text evidence="15">The sequence shown here is derived from an EMBL/GenBank/DDBJ whole genome shotgun (WGS) entry which is preliminary data.</text>
</comment>
<keyword evidence="6" id="KW-0460">Magnesium</keyword>
<evidence type="ECO:0000256" key="12">
    <source>
        <dbReference type="ARBA" id="ARBA00093663"/>
    </source>
</evidence>
<dbReference type="Gene3D" id="3.90.79.10">
    <property type="entry name" value="Nucleoside Triphosphate Pyrophosphohydrolase"/>
    <property type="match status" value="1"/>
</dbReference>
<dbReference type="Pfam" id="PF00293">
    <property type="entry name" value="NUDIX"/>
    <property type="match status" value="1"/>
</dbReference>
<evidence type="ECO:0000256" key="9">
    <source>
        <dbReference type="ARBA" id="ARBA00093205"/>
    </source>
</evidence>
<comment type="cofactor">
    <cofactor evidence="2">
        <name>Mg(2+)</name>
        <dbReference type="ChEBI" id="CHEBI:18420"/>
    </cofactor>
</comment>
<sequence length="328" mass="36391">MAGTGYRQVLVQLRRPGSKSYQRAVFGECVLGALGVTGGEGRVQCHQQDNSLWLQCPDQSSTTTTTTTTTTKLMHPPFCPCYHLADTGRGVQDELKGRGVAVGVAVLLEAADGLLLLTRRASHMRTFPNTWVPPGGHIEEGESLETAVLRELEEETGLSVTEDERRTCHILGLWESVFPPILSLGDPRRQHVVVYLHITLTRSSTQLQQLFKLCPDEVDAAVWLTPDLIRMSVWSEEKAGMDKETLIPVTLVNKHGDQASGTIEASFLLSNKNPDTINMERVSTGSRFALSLWLEQHQKSEKQQRSSQKDLYELPDHTVGHNALSWTP</sequence>
<name>A0AAE1GJL7_PETCI</name>
<accession>A0AAE1GJL7</accession>
<evidence type="ECO:0000256" key="6">
    <source>
        <dbReference type="ARBA" id="ARBA00022842"/>
    </source>
</evidence>
<keyword evidence="7" id="KW-0464">Manganese</keyword>
<dbReference type="InterPro" id="IPR015797">
    <property type="entry name" value="NUDIX_hydrolase-like_dom_sf"/>
</dbReference>
<dbReference type="GO" id="GO:0035529">
    <property type="term" value="F:NADH pyrophosphatase activity"/>
    <property type="evidence" value="ECO:0007669"/>
    <property type="project" value="TreeGrafter"/>
</dbReference>
<evidence type="ECO:0000256" key="5">
    <source>
        <dbReference type="ARBA" id="ARBA00022801"/>
    </source>
</evidence>
<dbReference type="PROSITE" id="PS51462">
    <property type="entry name" value="NUDIX"/>
    <property type="match status" value="1"/>
</dbReference>
<keyword evidence="4" id="KW-0479">Metal-binding</keyword>
<keyword evidence="5 13" id="KW-0378">Hydrolase</keyword>
<dbReference type="InterPro" id="IPR020476">
    <property type="entry name" value="Nudix_hydrolase"/>
</dbReference>
<comment type="function">
    <text evidence="10">Acts as a decapping enzyme capable of hydrolyzing monomethylated capped RNAs (in vitro). Hydrolyzes monomethylated capped RNA after alpha and beta phosphates to form N(7)-methyl-GDP. Shows low activity towards unmethylated capped RNA.</text>
</comment>
<dbReference type="EMBL" id="JAWQEG010000128">
    <property type="protein sequence ID" value="KAK3894224.1"/>
    <property type="molecule type" value="Genomic_DNA"/>
</dbReference>
<comment type="cofactor">
    <cofactor evidence="1">
        <name>Mn(2+)</name>
        <dbReference type="ChEBI" id="CHEBI:29035"/>
    </cofactor>
</comment>
<dbReference type="SUPFAM" id="SSF55811">
    <property type="entry name" value="Nudix"/>
    <property type="match status" value="1"/>
</dbReference>
<evidence type="ECO:0000256" key="4">
    <source>
        <dbReference type="ARBA" id="ARBA00022723"/>
    </source>
</evidence>
<dbReference type="Proteomes" id="UP001286313">
    <property type="component" value="Unassembled WGS sequence"/>
</dbReference>
<dbReference type="CDD" id="cd04694">
    <property type="entry name" value="NUDIX_Nudt17"/>
    <property type="match status" value="1"/>
</dbReference>
<evidence type="ECO:0000259" key="14">
    <source>
        <dbReference type="PROSITE" id="PS51462"/>
    </source>
</evidence>
<dbReference type="InterPro" id="IPR000086">
    <property type="entry name" value="NUDIX_hydrolase_dom"/>
</dbReference>
<feature type="domain" description="Nudix hydrolase" evidence="14">
    <location>
        <begin position="97"/>
        <end position="246"/>
    </location>
</feature>
<dbReference type="PANTHER" id="PTHR42904:SF1">
    <property type="entry name" value="NUCLEOSIDE DIPHOSPHATE-LINKED MOIETY X MOTIF 17"/>
    <property type="match status" value="1"/>
</dbReference>
<reference evidence="15" key="1">
    <citation type="submission" date="2023-10" db="EMBL/GenBank/DDBJ databases">
        <title>Genome assemblies of two species of porcelain crab, Petrolisthes cinctipes and Petrolisthes manimaculis (Anomura: Porcellanidae).</title>
        <authorList>
            <person name="Angst P."/>
        </authorList>
    </citation>
    <scope>NUCLEOTIDE SEQUENCE</scope>
    <source>
        <strain evidence="15">PB745_01</strain>
        <tissue evidence="15">Gill</tissue>
    </source>
</reference>